<dbReference type="Proteomes" id="UP000027215">
    <property type="component" value="Chromosome"/>
</dbReference>
<dbReference type="EMBL" id="CP006696">
    <property type="protein sequence ID" value="AIC10930.1"/>
    <property type="molecule type" value="Genomic_DNA"/>
</dbReference>
<evidence type="ECO:0000313" key="1">
    <source>
        <dbReference type="EMBL" id="AIC10930.1"/>
    </source>
</evidence>
<dbReference type="KEGG" id="xfs:D934_00730"/>
<organism evidence="1 2">
    <name type="scientific">Xylella fastidiosa subsp. sandyi Ann-1</name>
    <dbReference type="NCBI Taxonomy" id="155920"/>
    <lineage>
        <taxon>Bacteria</taxon>
        <taxon>Pseudomonadati</taxon>
        <taxon>Pseudomonadota</taxon>
        <taxon>Gammaproteobacteria</taxon>
        <taxon>Lysobacterales</taxon>
        <taxon>Lysobacteraceae</taxon>
        <taxon>Xylella</taxon>
    </lineage>
</organism>
<name>A0A060H6M4_XYLFS</name>
<evidence type="ECO:0000313" key="2">
    <source>
        <dbReference type="Proteomes" id="UP000027215"/>
    </source>
</evidence>
<accession>A0A060H6M4</accession>
<sequence>MRGITNLADLLWGICGMKSVMGTEIIIAMALHQIKPIMTIHSIRRNMEYYKLIGNEI</sequence>
<gene>
    <name evidence="1" type="ORF">D934_00730</name>
</gene>
<proteinExistence type="predicted"/>
<dbReference type="AlphaFoldDB" id="A0A060H6M4"/>
<protein>
    <submittedName>
        <fullName evidence="1">Uncharacterized protein</fullName>
    </submittedName>
</protein>
<dbReference type="HOGENOM" id="CLU_2995767_0_0_6"/>
<reference evidence="1 2" key="1">
    <citation type="submission" date="2013-08" db="EMBL/GenBank/DDBJ databases">
        <authorList>
            <person name="Stouthamer R."/>
            <person name="Nunney L."/>
        </authorList>
    </citation>
    <scope>NUCLEOTIDE SEQUENCE [LARGE SCALE GENOMIC DNA]</scope>
    <source>
        <strain evidence="2">ann-1</strain>
    </source>
</reference>